<dbReference type="Gene3D" id="1.10.287.1700">
    <property type="match status" value="1"/>
</dbReference>
<dbReference type="NCBIfam" id="TIGR02473">
    <property type="entry name" value="flagell_FliJ"/>
    <property type="match status" value="1"/>
</dbReference>
<evidence type="ECO:0000256" key="6">
    <source>
        <dbReference type="ARBA" id="ARBA00022500"/>
    </source>
</evidence>
<dbReference type="GO" id="GO:0006935">
    <property type="term" value="P:chemotaxis"/>
    <property type="evidence" value="ECO:0007669"/>
    <property type="project" value="UniProtKB-KW"/>
</dbReference>
<protein>
    <recommendedName>
        <fullName evidence="3">Flagellar FliJ protein</fullName>
    </recommendedName>
</protein>
<dbReference type="RefSeq" id="WP_004626987.1">
    <property type="nucleotide sequence ID" value="NZ_AORV01000042.1"/>
</dbReference>
<keyword evidence="11" id="KW-0969">Cilium</keyword>
<evidence type="ECO:0000256" key="10">
    <source>
        <dbReference type="ARBA" id="ARBA00023225"/>
    </source>
</evidence>
<dbReference type="eggNOG" id="COG2882">
    <property type="taxonomic scope" value="Bacteria"/>
</dbReference>
<dbReference type="PANTHER" id="PTHR38786">
    <property type="entry name" value="FLAGELLAR FLIJ PROTEIN"/>
    <property type="match status" value="1"/>
</dbReference>
<evidence type="ECO:0000313" key="12">
    <source>
        <dbReference type="Proteomes" id="UP000014155"/>
    </source>
</evidence>
<keyword evidence="8" id="KW-0653">Protein transport</keyword>
<dbReference type="PANTHER" id="PTHR38786:SF1">
    <property type="entry name" value="FLAGELLAR FLIJ PROTEIN"/>
    <property type="match status" value="1"/>
</dbReference>
<dbReference type="GO" id="GO:0009288">
    <property type="term" value="C:bacterial-type flagellum"/>
    <property type="evidence" value="ECO:0007669"/>
    <property type="project" value="InterPro"/>
</dbReference>
<dbReference type="Proteomes" id="UP000014155">
    <property type="component" value="Unassembled WGS sequence"/>
</dbReference>
<keyword evidence="11" id="KW-0966">Cell projection</keyword>
<evidence type="ECO:0000256" key="4">
    <source>
        <dbReference type="ARBA" id="ARBA00022448"/>
    </source>
</evidence>
<keyword evidence="4" id="KW-0813">Transport</keyword>
<dbReference type="GO" id="GO:0005886">
    <property type="term" value="C:plasma membrane"/>
    <property type="evidence" value="ECO:0007669"/>
    <property type="project" value="UniProtKB-SubCell"/>
</dbReference>
<dbReference type="InterPro" id="IPR012823">
    <property type="entry name" value="Flagell_FliJ"/>
</dbReference>
<evidence type="ECO:0000256" key="9">
    <source>
        <dbReference type="ARBA" id="ARBA00023136"/>
    </source>
</evidence>
<dbReference type="InterPro" id="IPR052570">
    <property type="entry name" value="FliJ"/>
</dbReference>
<keyword evidence="6" id="KW-0145">Chemotaxis</keyword>
<keyword evidence="7" id="KW-1005">Bacterial flagellum biogenesis</keyword>
<keyword evidence="11" id="KW-0282">Flagellum</keyword>
<dbReference type="InterPro" id="IPR053716">
    <property type="entry name" value="Flag_assembly_chemotaxis_eff"/>
</dbReference>
<keyword evidence="5" id="KW-1003">Cell membrane</keyword>
<reference evidence="11 12" key="1">
    <citation type="journal article" date="2013" name="Genome Announc.">
        <title>Draft Genome Sequence of the Cellulolytic, Mesophilic, Anaerobic Bacterium Clostridium termitidis Strain CT1112 (DSM 5398).</title>
        <authorList>
            <person name="Lal S."/>
            <person name="Ramachandran U."/>
            <person name="Zhang X."/>
            <person name="Munir R."/>
            <person name="Sparling R."/>
            <person name="Levin D.B."/>
        </authorList>
    </citation>
    <scope>NUCLEOTIDE SEQUENCE [LARGE SCALE GENOMIC DNA]</scope>
    <source>
        <strain evidence="11 12">CT1112</strain>
    </source>
</reference>
<comment type="similarity">
    <text evidence="2">Belongs to the FliJ family.</text>
</comment>
<comment type="subcellular location">
    <subcellularLocation>
        <location evidence="1">Cell membrane</location>
        <topology evidence="1">Peripheral membrane protein</topology>
        <orientation evidence="1">Cytoplasmic side</orientation>
    </subcellularLocation>
</comment>
<evidence type="ECO:0000256" key="1">
    <source>
        <dbReference type="ARBA" id="ARBA00004413"/>
    </source>
</evidence>
<evidence type="ECO:0000256" key="5">
    <source>
        <dbReference type="ARBA" id="ARBA00022475"/>
    </source>
</evidence>
<dbReference type="GO" id="GO:0071973">
    <property type="term" value="P:bacterial-type flagellum-dependent cell motility"/>
    <property type="evidence" value="ECO:0007669"/>
    <property type="project" value="InterPro"/>
</dbReference>
<dbReference type="GO" id="GO:0015031">
    <property type="term" value="P:protein transport"/>
    <property type="evidence" value="ECO:0007669"/>
    <property type="project" value="UniProtKB-KW"/>
</dbReference>
<gene>
    <name evidence="11" type="ORF">CTER_2993</name>
</gene>
<evidence type="ECO:0000256" key="3">
    <source>
        <dbReference type="ARBA" id="ARBA00020392"/>
    </source>
</evidence>
<comment type="caution">
    <text evidence="11">The sequence shown here is derived from an EMBL/GenBank/DDBJ whole genome shotgun (WGS) entry which is preliminary data.</text>
</comment>
<dbReference type="EMBL" id="AORV01000042">
    <property type="protein sequence ID" value="EMS71213.1"/>
    <property type="molecule type" value="Genomic_DNA"/>
</dbReference>
<evidence type="ECO:0000256" key="7">
    <source>
        <dbReference type="ARBA" id="ARBA00022795"/>
    </source>
</evidence>
<keyword evidence="10" id="KW-1006">Bacterial flagellum protein export</keyword>
<name>S0FRT9_RUMCE</name>
<evidence type="ECO:0000256" key="2">
    <source>
        <dbReference type="ARBA" id="ARBA00010004"/>
    </source>
</evidence>
<proteinExistence type="inferred from homology"/>
<dbReference type="Pfam" id="PF02050">
    <property type="entry name" value="FliJ"/>
    <property type="match status" value="1"/>
</dbReference>
<dbReference type="PATRIC" id="fig|1195236.3.peg.3216"/>
<evidence type="ECO:0000256" key="8">
    <source>
        <dbReference type="ARBA" id="ARBA00022927"/>
    </source>
</evidence>
<dbReference type="AlphaFoldDB" id="S0FRT9"/>
<dbReference type="GO" id="GO:0044781">
    <property type="term" value="P:bacterial-type flagellum organization"/>
    <property type="evidence" value="ECO:0007669"/>
    <property type="project" value="UniProtKB-KW"/>
</dbReference>
<sequence length="153" mass="17786">MQKFGFRLESVLKLRTQIEDNAKNNLARAARELEYQRECLNELEDIKEASMTSLSSAVDQGIPVYQVKNYNGFFALMKNKIVSQKENVNNAQNDVDINRGALIKAMQERKIIEKLKEKKYEEYLKEENKSEQLLIDELNSYKFKDGSGEKNAR</sequence>
<accession>S0FRT9</accession>
<keyword evidence="12" id="KW-1185">Reference proteome</keyword>
<keyword evidence="9" id="KW-0472">Membrane</keyword>
<organism evidence="11 12">
    <name type="scientific">Ruminiclostridium cellobioparum subsp. termitidis CT1112</name>
    <dbReference type="NCBI Taxonomy" id="1195236"/>
    <lineage>
        <taxon>Bacteria</taxon>
        <taxon>Bacillati</taxon>
        <taxon>Bacillota</taxon>
        <taxon>Clostridia</taxon>
        <taxon>Eubacteriales</taxon>
        <taxon>Oscillospiraceae</taxon>
        <taxon>Ruminiclostridium</taxon>
    </lineage>
</organism>
<dbReference type="STRING" id="1195236.CTER_2993"/>
<evidence type="ECO:0000313" key="11">
    <source>
        <dbReference type="EMBL" id="EMS71213.1"/>
    </source>
</evidence>